<dbReference type="InterPro" id="IPR036890">
    <property type="entry name" value="HATPase_C_sf"/>
</dbReference>
<evidence type="ECO:0000256" key="4">
    <source>
        <dbReference type="ARBA" id="ARBA00022475"/>
    </source>
</evidence>
<evidence type="ECO:0000256" key="10">
    <source>
        <dbReference type="ARBA" id="ARBA00023012"/>
    </source>
</evidence>
<dbReference type="Gene3D" id="3.30.565.10">
    <property type="entry name" value="Histidine kinase-like ATPase, C-terminal domain"/>
    <property type="match status" value="1"/>
</dbReference>
<dbReference type="Proteomes" id="UP001290462">
    <property type="component" value="Unassembled WGS sequence"/>
</dbReference>
<keyword evidence="5" id="KW-0597">Phosphoprotein</keyword>
<dbReference type="PANTHER" id="PTHR45453:SF2">
    <property type="entry name" value="HISTIDINE KINASE"/>
    <property type="match status" value="1"/>
</dbReference>
<dbReference type="SUPFAM" id="SSF55874">
    <property type="entry name" value="ATPase domain of HSP90 chaperone/DNA topoisomerase II/histidine kinase"/>
    <property type="match status" value="1"/>
</dbReference>
<evidence type="ECO:0000256" key="7">
    <source>
        <dbReference type="ARBA" id="ARBA00022692"/>
    </source>
</evidence>
<evidence type="ECO:0000256" key="11">
    <source>
        <dbReference type="ARBA" id="ARBA00023136"/>
    </source>
</evidence>
<evidence type="ECO:0000313" key="14">
    <source>
        <dbReference type="EMBL" id="MDZ5760093.1"/>
    </source>
</evidence>
<dbReference type="SUPFAM" id="SSF47384">
    <property type="entry name" value="Homodimeric domain of signal transducing histidine kinase"/>
    <property type="match status" value="1"/>
</dbReference>
<comment type="subcellular location">
    <subcellularLocation>
        <location evidence="2">Cell membrane</location>
        <topology evidence="2">Multi-pass membrane protein</topology>
    </subcellularLocation>
</comment>
<evidence type="ECO:0000256" key="1">
    <source>
        <dbReference type="ARBA" id="ARBA00000085"/>
    </source>
</evidence>
<sequence length="354" mass="41229">MNGFKFLKDQWILIVFWFIGLGILNLVLILDPNQTFNIDNLIYVSLLLTVFFLFLLAGLYVYYSKWYREIEEKRDTGEDGLLSFLDGAMNEEQHFIQDYINDILVLHQKEINRLTKAQQDQKDFVDSWVHEIKVPLAGTKLIIESLEDDIPERKLYQLENELKKMNHYVEQVLYFSRIDSFSRDYLLQEYSLEKIINTVIRDNALYFIQNHLTLEFDAEDQKVLTDEKWLIFIVEQILSNSIKYTPVGGTITIGLSKNNLGAWLTITDTGIGIPLEDQRRIFDKGFTGYNGRVDTSHHSTGLGLYLAKNLSEKLGHRLFVESTVGEGTTFKILFPFLTYFNDESEESQFIPTKP</sequence>
<evidence type="ECO:0000256" key="3">
    <source>
        <dbReference type="ARBA" id="ARBA00012438"/>
    </source>
</evidence>
<organism evidence="14 15">
    <name type="scientific">Carnobacterium maltaromaticum</name>
    <name type="common">Carnobacterium piscicola</name>
    <dbReference type="NCBI Taxonomy" id="2751"/>
    <lineage>
        <taxon>Bacteria</taxon>
        <taxon>Bacillati</taxon>
        <taxon>Bacillota</taxon>
        <taxon>Bacilli</taxon>
        <taxon>Lactobacillales</taxon>
        <taxon>Carnobacteriaceae</taxon>
        <taxon>Carnobacterium</taxon>
    </lineage>
</organism>
<keyword evidence="10" id="KW-0902">Two-component regulatory system</keyword>
<feature type="transmembrane region" description="Helical" evidence="12">
    <location>
        <begin position="12"/>
        <end position="30"/>
    </location>
</feature>
<dbReference type="SMART" id="SM00388">
    <property type="entry name" value="HisKA"/>
    <property type="match status" value="1"/>
</dbReference>
<evidence type="ECO:0000259" key="13">
    <source>
        <dbReference type="PROSITE" id="PS50109"/>
    </source>
</evidence>
<keyword evidence="11 12" id="KW-0472">Membrane</keyword>
<evidence type="ECO:0000256" key="6">
    <source>
        <dbReference type="ARBA" id="ARBA00022679"/>
    </source>
</evidence>
<dbReference type="InterPro" id="IPR005467">
    <property type="entry name" value="His_kinase_dom"/>
</dbReference>
<dbReference type="Gene3D" id="1.10.287.130">
    <property type="match status" value="1"/>
</dbReference>
<keyword evidence="9 12" id="KW-1133">Transmembrane helix</keyword>
<evidence type="ECO:0000313" key="15">
    <source>
        <dbReference type="Proteomes" id="UP001290462"/>
    </source>
</evidence>
<dbReference type="Pfam" id="PF02518">
    <property type="entry name" value="HATPase_c"/>
    <property type="match status" value="1"/>
</dbReference>
<dbReference type="EC" id="2.7.13.3" evidence="3"/>
<comment type="caution">
    <text evidence="14">The sequence shown here is derived from an EMBL/GenBank/DDBJ whole genome shotgun (WGS) entry which is preliminary data.</text>
</comment>
<dbReference type="GO" id="GO:0004721">
    <property type="term" value="F:phosphoprotein phosphatase activity"/>
    <property type="evidence" value="ECO:0007669"/>
    <property type="project" value="TreeGrafter"/>
</dbReference>
<keyword evidence="7 12" id="KW-0812">Transmembrane</keyword>
<evidence type="ECO:0000256" key="9">
    <source>
        <dbReference type="ARBA" id="ARBA00022989"/>
    </source>
</evidence>
<dbReference type="EMBL" id="JAVBVO010000005">
    <property type="protein sequence ID" value="MDZ5760093.1"/>
    <property type="molecule type" value="Genomic_DNA"/>
</dbReference>
<dbReference type="PRINTS" id="PR00344">
    <property type="entry name" value="BCTRLSENSOR"/>
</dbReference>
<evidence type="ECO:0000256" key="8">
    <source>
        <dbReference type="ARBA" id="ARBA00022777"/>
    </source>
</evidence>
<dbReference type="SMART" id="SM00387">
    <property type="entry name" value="HATPase_c"/>
    <property type="match status" value="1"/>
</dbReference>
<dbReference type="InterPro" id="IPR004358">
    <property type="entry name" value="Sig_transdc_His_kin-like_C"/>
</dbReference>
<dbReference type="PANTHER" id="PTHR45453">
    <property type="entry name" value="PHOSPHATE REGULON SENSOR PROTEIN PHOR"/>
    <property type="match status" value="1"/>
</dbReference>
<dbReference type="RefSeq" id="WP_010051862.1">
    <property type="nucleotide sequence ID" value="NZ_CBCPHU010000009.1"/>
</dbReference>
<dbReference type="PROSITE" id="PS50109">
    <property type="entry name" value="HIS_KIN"/>
    <property type="match status" value="1"/>
</dbReference>
<name>A0AAW9KDB8_CARML</name>
<dbReference type="GO" id="GO:0005886">
    <property type="term" value="C:plasma membrane"/>
    <property type="evidence" value="ECO:0007669"/>
    <property type="project" value="UniProtKB-SubCell"/>
</dbReference>
<dbReference type="GO" id="GO:0016036">
    <property type="term" value="P:cellular response to phosphate starvation"/>
    <property type="evidence" value="ECO:0007669"/>
    <property type="project" value="TreeGrafter"/>
</dbReference>
<feature type="domain" description="Histidine kinase" evidence="13">
    <location>
        <begin position="127"/>
        <end position="338"/>
    </location>
</feature>
<reference evidence="14" key="1">
    <citation type="submission" date="2023-08" db="EMBL/GenBank/DDBJ databases">
        <title>Genomic characterization of piscicolin 126 produced by Carnobacterium maltaromaticum CM22 strain isolated from salmon (Salmo salar).</title>
        <authorList>
            <person name="Gonzalez-Gragera E."/>
            <person name="Garcia-Lopez J.D."/>
            <person name="Teso-Perez C."/>
            <person name="Gimenez-Hernandez I."/>
            <person name="Peralta-Sanchez J.M."/>
            <person name="Valdivia E."/>
            <person name="Montalban-Lopez M."/>
            <person name="Martin-Platero A.M."/>
            <person name="Banos A."/>
            <person name="Martinez-Bueno M."/>
        </authorList>
    </citation>
    <scope>NUCLEOTIDE SEQUENCE</scope>
    <source>
        <strain evidence="14">CM22</strain>
    </source>
</reference>
<comment type="catalytic activity">
    <reaction evidence="1">
        <text>ATP + protein L-histidine = ADP + protein N-phospho-L-histidine.</text>
        <dbReference type="EC" id="2.7.13.3"/>
    </reaction>
</comment>
<accession>A0AAW9KDB8</accession>
<evidence type="ECO:0000256" key="12">
    <source>
        <dbReference type="SAM" id="Phobius"/>
    </source>
</evidence>
<dbReference type="GeneID" id="83606522"/>
<keyword evidence="8 14" id="KW-0418">Kinase</keyword>
<feature type="transmembrane region" description="Helical" evidence="12">
    <location>
        <begin position="42"/>
        <end position="63"/>
    </location>
</feature>
<dbReference type="GO" id="GO:0000155">
    <property type="term" value="F:phosphorelay sensor kinase activity"/>
    <property type="evidence" value="ECO:0007669"/>
    <property type="project" value="InterPro"/>
</dbReference>
<evidence type="ECO:0000256" key="2">
    <source>
        <dbReference type="ARBA" id="ARBA00004651"/>
    </source>
</evidence>
<dbReference type="CDD" id="cd00082">
    <property type="entry name" value="HisKA"/>
    <property type="match status" value="1"/>
</dbReference>
<dbReference type="InterPro" id="IPR036097">
    <property type="entry name" value="HisK_dim/P_sf"/>
</dbReference>
<dbReference type="InterPro" id="IPR003661">
    <property type="entry name" value="HisK_dim/P_dom"/>
</dbReference>
<gene>
    <name evidence="14" type="ORF">RAK27_15765</name>
</gene>
<proteinExistence type="predicted"/>
<dbReference type="AlphaFoldDB" id="A0AAW9KDB8"/>
<protein>
    <recommendedName>
        <fullName evidence="3">histidine kinase</fullName>
        <ecNumber evidence="3">2.7.13.3</ecNumber>
    </recommendedName>
</protein>
<dbReference type="InterPro" id="IPR050351">
    <property type="entry name" value="BphY/WalK/GraS-like"/>
</dbReference>
<evidence type="ECO:0000256" key="5">
    <source>
        <dbReference type="ARBA" id="ARBA00022553"/>
    </source>
</evidence>
<keyword evidence="6 14" id="KW-0808">Transferase</keyword>
<dbReference type="Pfam" id="PF00512">
    <property type="entry name" value="HisKA"/>
    <property type="match status" value="1"/>
</dbReference>
<keyword evidence="4" id="KW-1003">Cell membrane</keyword>
<dbReference type="InterPro" id="IPR003594">
    <property type="entry name" value="HATPase_dom"/>
</dbReference>